<feature type="region of interest" description="Disordered" evidence="2">
    <location>
        <begin position="656"/>
        <end position="685"/>
    </location>
</feature>
<sequence>MGKSITAKASSAMTKKLGVSKMKTTSVAKKAVKKRVEIDLQQPKDRDPINSKLVSETQTEEKRVADDNEVQCLADEIEATQIAEREARRSGHYDSIVPNLSEGWMQNLYSGDAVDEALERHDRIHTGNALFIAWEERFPGAWNQPCLRYDDPFNNNTGTATCEDHFARIFTSMNLDNSQLTKYLIAAFDTETMEFEDKLDDNHFFSGEMNNPRLCLEHPLVGFWLLLICSKLFDYPWINEFLLEYYDDPPSAIVDAIKQRRSDKSKKAPPNQELVKEPDPPCIQKIYDSMYSIDKPGTDVQRNSASSAGKTQIALHLYKVTMTRPTVVEVKSLTRANIVDDAMEEDDDDERVNSDGKNPHDEAMDDNTSPLISHNLTATQDSAGTGTLMEPSETTPPCVQRPSTLAKRISNLIQVNMEGVPGKCHIFETTFSVDYQRLDSGTVAEASAKAVQDYLHTGLRQLGRGAGCYPSPLQYGEIVKIGSCSFIPAEVNFSANAKELMRLFDFEVPIGIKMDWISIPYMGRAKCDERSPGVTSPHCFTWRIHAKRVDCTLRLILHPASAKPDFPFAAPATYMSDWKLAQQGLLSVKAYGLVKDAILTLIRKLRDYYILTDVLYPGINFTGIFKFATTRLYGSCTLFKLLLSIKATPAQADQAFTAGKDKPSPTTANDDSSEEEDNNESQEGAVSLSGAFTKVTKKKKKKKKKKLPLPITSRIIFSKICPLFLMILPGEMEGSYIFVCHKKYGQLARNMLRGIVPFLIHHLCELTDMQADRVLGKWINGFPNQRSRQRVSTKVEEALEFLDDVIEDTTNVYQGQLSIDMDMANAKDIDNGQTVTGMLDEMQEREQQLEDAFLEIEACDNALAAKDQALAQQKAKITALQAQLDALQRQTVHHLAINLQPLAQNNEVSPHWSKFTTPPKKRKSKDILPRLRGALTGLRLVLSRPLSQLAPARLFTSSSRSSGLRKSLRRLPWQRPPLSPFTSYLRHLPEP</sequence>
<organism evidence="3 4">
    <name type="scientific">Cylindrotheca closterium</name>
    <dbReference type="NCBI Taxonomy" id="2856"/>
    <lineage>
        <taxon>Eukaryota</taxon>
        <taxon>Sar</taxon>
        <taxon>Stramenopiles</taxon>
        <taxon>Ochrophyta</taxon>
        <taxon>Bacillariophyta</taxon>
        <taxon>Bacillariophyceae</taxon>
        <taxon>Bacillariophycidae</taxon>
        <taxon>Bacillariales</taxon>
        <taxon>Bacillariaceae</taxon>
        <taxon>Cylindrotheca</taxon>
    </lineage>
</organism>
<comment type="caution">
    <text evidence="3">The sequence shown here is derived from an EMBL/GenBank/DDBJ whole genome shotgun (WGS) entry which is preliminary data.</text>
</comment>
<evidence type="ECO:0000256" key="1">
    <source>
        <dbReference type="SAM" id="Coils"/>
    </source>
</evidence>
<dbReference type="EMBL" id="CAKOGP040001413">
    <property type="protein sequence ID" value="CAJ1945422.1"/>
    <property type="molecule type" value="Genomic_DNA"/>
</dbReference>
<evidence type="ECO:0000256" key="2">
    <source>
        <dbReference type="SAM" id="MobiDB-lite"/>
    </source>
</evidence>
<evidence type="ECO:0000313" key="4">
    <source>
        <dbReference type="Proteomes" id="UP001295423"/>
    </source>
</evidence>
<keyword evidence="4" id="KW-1185">Reference proteome</keyword>
<protein>
    <submittedName>
        <fullName evidence="3">Uncharacterized protein</fullName>
    </submittedName>
</protein>
<evidence type="ECO:0000313" key="3">
    <source>
        <dbReference type="EMBL" id="CAJ1945422.1"/>
    </source>
</evidence>
<name>A0AAD2CTJ6_9STRA</name>
<feature type="coiled-coil region" evidence="1">
    <location>
        <begin position="863"/>
        <end position="890"/>
    </location>
</feature>
<feature type="compositionally biased region" description="Acidic residues" evidence="2">
    <location>
        <begin position="341"/>
        <end position="350"/>
    </location>
</feature>
<dbReference type="AlphaFoldDB" id="A0AAD2CTJ6"/>
<dbReference type="Proteomes" id="UP001295423">
    <property type="component" value="Unassembled WGS sequence"/>
</dbReference>
<gene>
    <name evidence="3" type="ORF">CYCCA115_LOCUS9565</name>
</gene>
<reference evidence="3" key="1">
    <citation type="submission" date="2023-08" db="EMBL/GenBank/DDBJ databases">
        <authorList>
            <person name="Audoor S."/>
            <person name="Bilcke G."/>
        </authorList>
    </citation>
    <scope>NUCLEOTIDE SEQUENCE</scope>
</reference>
<proteinExistence type="predicted"/>
<feature type="region of interest" description="Disordered" evidence="2">
    <location>
        <begin position="341"/>
        <end position="372"/>
    </location>
</feature>
<feature type="region of interest" description="Disordered" evidence="2">
    <location>
        <begin position="260"/>
        <end position="279"/>
    </location>
</feature>
<keyword evidence="1" id="KW-0175">Coiled coil</keyword>
<feature type="compositionally biased region" description="Basic and acidic residues" evidence="2">
    <location>
        <begin position="351"/>
        <end position="362"/>
    </location>
</feature>
<accession>A0AAD2CTJ6</accession>
<feature type="compositionally biased region" description="Acidic residues" evidence="2">
    <location>
        <begin position="671"/>
        <end position="680"/>
    </location>
</feature>